<name>A0A3G7UEX1_9PSED</name>
<organism evidence="1 2">
    <name type="scientific">Pseudomonas synxantha</name>
    <dbReference type="NCBI Taxonomy" id="47883"/>
    <lineage>
        <taxon>Bacteria</taxon>
        <taxon>Pseudomonadati</taxon>
        <taxon>Pseudomonadota</taxon>
        <taxon>Gammaproteobacteria</taxon>
        <taxon>Pseudomonadales</taxon>
        <taxon>Pseudomonadaceae</taxon>
        <taxon>Pseudomonas</taxon>
    </lineage>
</organism>
<dbReference type="AlphaFoldDB" id="A0A3G7UEX1"/>
<dbReference type="EMBL" id="CP027754">
    <property type="protein sequence ID" value="AZE57957.1"/>
    <property type="molecule type" value="Genomic_DNA"/>
</dbReference>
<dbReference type="Proteomes" id="UP000268696">
    <property type="component" value="Chromosome"/>
</dbReference>
<gene>
    <name evidence="1" type="ORF">C4K03_5850</name>
</gene>
<protein>
    <submittedName>
        <fullName evidence="1">Uncharacterized protein</fullName>
    </submittedName>
</protein>
<evidence type="ECO:0000313" key="1">
    <source>
        <dbReference type="EMBL" id="AZE57957.1"/>
    </source>
</evidence>
<evidence type="ECO:0000313" key="2">
    <source>
        <dbReference type="Proteomes" id="UP000268696"/>
    </source>
</evidence>
<proteinExistence type="predicted"/>
<sequence>MKTLAQRPYRFFIGAARTIVKQLLAIYWRQRNAKKPCCP</sequence>
<accession>A0A3G7UEX1</accession>
<reference evidence="1 2" key="1">
    <citation type="submission" date="2018-03" db="EMBL/GenBank/DDBJ databases">
        <title>Diversity of phytobeneficial traits revealed by whole-genome analysis of worldwide-isolated phenazine-producing Pseudomonas spp.</title>
        <authorList>
            <person name="Biessy A."/>
            <person name="Novinscak A."/>
            <person name="Blom J."/>
            <person name="Leger G."/>
            <person name="Thomashow L.S."/>
            <person name="Cazorla F.M."/>
            <person name="Josic D."/>
            <person name="Filion M."/>
        </authorList>
    </citation>
    <scope>NUCLEOTIDE SEQUENCE [LARGE SCALE GENOMIC DNA]</scope>
    <source>
        <strain evidence="1 2">30B</strain>
    </source>
</reference>